<protein>
    <submittedName>
        <fullName evidence="2">Uncharacterized protein</fullName>
    </submittedName>
</protein>
<feature type="region of interest" description="Disordered" evidence="1">
    <location>
        <begin position="233"/>
        <end position="280"/>
    </location>
</feature>
<evidence type="ECO:0000313" key="2">
    <source>
        <dbReference type="EMBL" id="CAD7230493.1"/>
    </source>
</evidence>
<name>A0A7R8WJY7_9CRUS</name>
<dbReference type="EMBL" id="OB662726">
    <property type="protein sequence ID" value="CAD7230493.1"/>
    <property type="molecule type" value="Genomic_DNA"/>
</dbReference>
<gene>
    <name evidence="2" type="ORF">CTOB1V02_LOCUS8351</name>
</gene>
<sequence>MPSTADSSLAARRAREVKRDPGLLYTDQLRLRDLLSISPRGLPFDLPVTRLTLSLERDVLVLEEDSGWRIPKDSFKFDDGLRTGVVISLFSSADLVVSFAVHFRNLPLHSPAFFPLADFEAFDWGCLDVLVETRQLRLRDLLSISPRGLPFDLPVTRLTLSLERGDVLVLEEDSGWRIPKDSFKFDDGLRTGVVISLFSSADLVVSFAVHFRNLPLHSPAFFPLAADRREREKEAGFNGSGPIRATGCDGSTNDKDPPITVLEWDGRSDPEEVPDLLGCD</sequence>
<reference evidence="2" key="1">
    <citation type="submission" date="2020-11" db="EMBL/GenBank/DDBJ databases">
        <authorList>
            <person name="Tran Van P."/>
        </authorList>
    </citation>
    <scope>NUCLEOTIDE SEQUENCE</scope>
</reference>
<proteinExistence type="predicted"/>
<evidence type="ECO:0000256" key="1">
    <source>
        <dbReference type="SAM" id="MobiDB-lite"/>
    </source>
</evidence>
<accession>A0A7R8WJY7</accession>
<organism evidence="2">
    <name type="scientific">Cyprideis torosa</name>
    <dbReference type="NCBI Taxonomy" id="163714"/>
    <lineage>
        <taxon>Eukaryota</taxon>
        <taxon>Metazoa</taxon>
        <taxon>Ecdysozoa</taxon>
        <taxon>Arthropoda</taxon>
        <taxon>Crustacea</taxon>
        <taxon>Oligostraca</taxon>
        <taxon>Ostracoda</taxon>
        <taxon>Podocopa</taxon>
        <taxon>Podocopida</taxon>
        <taxon>Cytherocopina</taxon>
        <taxon>Cytheroidea</taxon>
        <taxon>Cytherideidae</taxon>
        <taxon>Cyprideis</taxon>
    </lineage>
</organism>
<dbReference type="AlphaFoldDB" id="A0A7R8WJY7"/>